<dbReference type="EMBL" id="VSSQ01008005">
    <property type="protein sequence ID" value="MPM37595.1"/>
    <property type="molecule type" value="Genomic_DNA"/>
</dbReference>
<gene>
    <name evidence="1" type="ORF">SDC9_84213</name>
</gene>
<comment type="caution">
    <text evidence="1">The sequence shown here is derived from an EMBL/GenBank/DDBJ whole genome shotgun (WGS) entry which is preliminary data.</text>
</comment>
<dbReference type="AlphaFoldDB" id="A0A644Z9M9"/>
<proteinExistence type="predicted"/>
<accession>A0A644Z9M9</accession>
<name>A0A644Z9M9_9ZZZZ</name>
<reference evidence="1" key="1">
    <citation type="submission" date="2019-08" db="EMBL/GenBank/DDBJ databases">
        <authorList>
            <person name="Kucharzyk K."/>
            <person name="Murdoch R.W."/>
            <person name="Higgins S."/>
            <person name="Loffler F."/>
        </authorList>
    </citation>
    <scope>NUCLEOTIDE SEQUENCE</scope>
</reference>
<organism evidence="1">
    <name type="scientific">bioreactor metagenome</name>
    <dbReference type="NCBI Taxonomy" id="1076179"/>
    <lineage>
        <taxon>unclassified sequences</taxon>
        <taxon>metagenomes</taxon>
        <taxon>ecological metagenomes</taxon>
    </lineage>
</organism>
<sequence>MPGDEAAFCSTLERNLSPAEREGIRAYHFLGAVQFKKLNGKEKMMMWLLKSAISKKQVRSQVESDLLECYNGELDYANEAYVDDLVKEISGDEGL</sequence>
<protein>
    <submittedName>
        <fullName evidence="1">Uncharacterized protein</fullName>
    </submittedName>
</protein>
<evidence type="ECO:0000313" key="1">
    <source>
        <dbReference type="EMBL" id="MPM37595.1"/>
    </source>
</evidence>